<feature type="non-terminal residue" evidence="1">
    <location>
        <position position="145"/>
    </location>
</feature>
<dbReference type="EMBL" id="BLLF01008068">
    <property type="protein sequence ID" value="GFH33240.1"/>
    <property type="molecule type" value="Genomic_DNA"/>
</dbReference>
<dbReference type="Proteomes" id="UP000485058">
    <property type="component" value="Unassembled WGS sequence"/>
</dbReference>
<comment type="caution">
    <text evidence="1">The sequence shown here is derived from an EMBL/GenBank/DDBJ whole genome shotgun (WGS) entry which is preliminary data.</text>
</comment>
<evidence type="ECO:0000313" key="2">
    <source>
        <dbReference type="Proteomes" id="UP000485058"/>
    </source>
</evidence>
<proteinExistence type="predicted"/>
<evidence type="ECO:0000313" key="1">
    <source>
        <dbReference type="EMBL" id="GFH33240.1"/>
    </source>
</evidence>
<feature type="non-terminal residue" evidence="1">
    <location>
        <position position="1"/>
    </location>
</feature>
<name>A0A6A0AJW8_HAELA</name>
<sequence>MVVPSSLSSVTDMALLLFGNELELEEVKGEEEGWGGVELLQLSMQHNFMSWQLKAEHAQAVLRVRRAMAHLLQRHLQEPCLLLRDEAYQLTARIQQMLADAAADPCFSQKLDGGKLWCTSGIQQQKPHDISLEGRPRVTLALRGM</sequence>
<dbReference type="AlphaFoldDB" id="A0A6A0AJW8"/>
<keyword evidence="2" id="KW-1185">Reference proteome</keyword>
<gene>
    <name evidence="1" type="ORF">HaLaN_32580</name>
</gene>
<accession>A0A6A0AJW8</accession>
<organism evidence="1 2">
    <name type="scientific">Haematococcus lacustris</name>
    <name type="common">Green alga</name>
    <name type="synonym">Haematococcus pluvialis</name>
    <dbReference type="NCBI Taxonomy" id="44745"/>
    <lineage>
        <taxon>Eukaryota</taxon>
        <taxon>Viridiplantae</taxon>
        <taxon>Chlorophyta</taxon>
        <taxon>core chlorophytes</taxon>
        <taxon>Chlorophyceae</taxon>
        <taxon>CS clade</taxon>
        <taxon>Chlamydomonadales</taxon>
        <taxon>Haematococcaceae</taxon>
        <taxon>Haematococcus</taxon>
    </lineage>
</organism>
<reference evidence="1 2" key="1">
    <citation type="submission" date="2020-02" db="EMBL/GenBank/DDBJ databases">
        <title>Draft genome sequence of Haematococcus lacustris strain NIES-144.</title>
        <authorList>
            <person name="Morimoto D."/>
            <person name="Nakagawa S."/>
            <person name="Yoshida T."/>
            <person name="Sawayama S."/>
        </authorList>
    </citation>
    <scope>NUCLEOTIDE SEQUENCE [LARGE SCALE GENOMIC DNA]</scope>
    <source>
        <strain evidence="1 2">NIES-144</strain>
    </source>
</reference>
<protein>
    <submittedName>
        <fullName evidence="1">Uncharacterized protein</fullName>
    </submittedName>
</protein>